<dbReference type="Gene3D" id="1.10.10.10">
    <property type="entry name" value="Winged helix-like DNA-binding domain superfamily/Winged helix DNA-binding domain"/>
    <property type="match status" value="1"/>
</dbReference>
<proteinExistence type="predicted"/>
<reference evidence="2 3" key="1">
    <citation type="submission" date="2018-05" db="EMBL/GenBank/DDBJ databases">
        <title>A metagenomic window into the 2 km-deep terrestrial subsurface aquifer revealed taxonomically and functionally diverse microbial community comprising novel uncultured bacterial lineages.</title>
        <authorList>
            <person name="Kadnikov V.V."/>
            <person name="Mardanov A.V."/>
            <person name="Beletsky A.V."/>
            <person name="Banks D."/>
            <person name="Pimenov N.V."/>
            <person name="Frank Y.A."/>
            <person name="Karnachuk O.V."/>
            <person name="Ravin N.V."/>
        </authorList>
    </citation>
    <scope>NUCLEOTIDE SEQUENCE [LARGE SCALE GENOMIC DNA]</scope>
    <source>
        <strain evidence="2">BY</strain>
    </source>
</reference>
<dbReference type="InterPro" id="IPR002577">
    <property type="entry name" value="HTH_HxlR"/>
</dbReference>
<dbReference type="EMBL" id="CP030759">
    <property type="protein sequence ID" value="AXA37507.1"/>
    <property type="molecule type" value="Genomic_DNA"/>
</dbReference>
<dbReference type="KEGG" id="schv:BRCON_2765"/>
<dbReference type="Pfam" id="PF01638">
    <property type="entry name" value="HxlR"/>
    <property type="match status" value="1"/>
</dbReference>
<evidence type="ECO:0000259" key="1">
    <source>
        <dbReference type="PROSITE" id="PS51118"/>
    </source>
</evidence>
<sequence>MNERLKKLTHYGLVERQVYGDKPPLRVEYRLSEFGKKFATILDALQALERELAGAPDCACESEPSGSNLA</sequence>
<dbReference type="SUPFAM" id="SSF46785">
    <property type="entry name" value="Winged helix' DNA-binding domain"/>
    <property type="match status" value="1"/>
</dbReference>
<organism evidence="2 3">
    <name type="scientific">Sumerlaea chitinivorans</name>
    <dbReference type="NCBI Taxonomy" id="2250252"/>
    <lineage>
        <taxon>Bacteria</taxon>
        <taxon>Candidatus Sumerlaeota</taxon>
        <taxon>Candidatus Sumerlaeia</taxon>
        <taxon>Candidatus Sumerlaeales</taxon>
        <taxon>Candidatus Sumerlaeaceae</taxon>
        <taxon>Candidatus Sumerlaea</taxon>
    </lineage>
</organism>
<name>A0A2Z4Y8C2_SUMC1</name>
<dbReference type="AlphaFoldDB" id="A0A2Z4Y8C2"/>
<evidence type="ECO:0000313" key="2">
    <source>
        <dbReference type="EMBL" id="AXA37507.1"/>
    </source>
</evidence>
<protein>
    <submittedName>
        <fullName evidence="2">Transcriptional regulator, HxlR family</fullName>
    </submittedName>
</protein>
<gene>
    <name evidence="2" type="ORF">BRCON_2765</name>
</gene>
<dbReference type="InterPro" id="IPR036388">
    <property type="entry name" value="WH-like_DNA-bd_sf"/>
</dbReference>
<evidence type="ECO:0000313" key="3">
    <source>
        <dbReference type="Proteomes" id="UP000262583"/>
    </source>
</evidence>
<dbReference type="PROSITE" id="PS51118">
    <property type="entry name" value="HTH_HXLR"/>
    <property type="match status" value="1"/>
</dbReference>
<accession>A0A2Z4Y8C2</accession>
<dbReference type="Proteomes" id="UP000262583">
    <property type="component" value="Chromosome"/>
</dbReference>
<feature type="domain" description="HTH hxlR-type" evidence="1">
    <location>
        <begin position="1"/>
        <end position="57"/>
    </location>
</feature>
<dbReference type="InterPro" id="IPR036390">
    <property type="entry name" value="WH_DNA-bd_sf"/>
</dbReference>